<dbReference type="InterPro" id="IPR001753">
    <property type="entry name" value="Enoyl-CoA_hydra/iso"/>
</dbReference>
<comment type="caution">
    <text evidence="2">The sequence shown here is derived from an EMBL/GenBank/DDBJ whole genome shotgun (WGS) entry which is preliminary data.</text>
</comment>
<dbReference type="CDD" id="cd06558">
    <property type="entry name" value="crotonase-like"/>
    <property type="match status" value="1"/>
</dbReference>
<dbReference type="EMBL" id="VFQE01000001">
    <property type="protein sequence ID" value="TQN43072.1"/>
    <property type="molecule type" value="Genomic_DNA"/>
</dbReference>
<dbReference type="Gene3D" id="3.90.226.10">
    <property type="entry name" value="2-enoyl-CoA Hydratase, Chain A, domain 1"/>
    <property type="match status" value="1"/>
</dbReference>
<reference evidence="2 3" key="1">
    <citation type="submission" date="2019-06" db="EMBL/GenBank/DDBJ databases">
        <title>Sequencing the genomes of 1000 actinobacteria strains.</title>
        <authorList>
            <person name="Klenk H.-P."/>
        </authorList>
    </citation>
    <scope>NUCLEOTIDE SEQUENCE [LARGE SCALE GENOMIC DNA]</scope>
    <source>
        <strain evidence="2 3">DSM 46837</strain>
    </source>
</reference>
<dbReference type="PANTHER" id="PTHR11941">
    <property type="entry name" value="ENOYL-COA HYDRATASE-RELATED"/>
    <property type="match status" value="1"/>
</dbReference>
<dbReference type="GO" id="GO:0003824">
    <property type="term" value="F:catalytic activity"/>
    <property type="evidence" value="ECO:0007669"/>
    <property type="project" value="UniProtKB-ARBA"/>
</dbReference>
<protein>
    <submittedName>
        <fullName evidence="2">Enoyl-CoA hydratase/enoyl-CoA hydratase</fullName>
    </submittedName>
</protein>
<proteinExistence type="predicted"/>
<dbReference type="PANTHER" id="PTHR11941:SF175">
    <property type="entry name" value="ENOYL-COA HYDRATASE-RELATED"/>
    <property type="match status" value="1"/>
</dbReference>
<dbReference type="InterPro" id="IPR029045">
    <property type="entry name" value="ClpP/crotonase-like_dom_sf"/>
</dbReference>
<dbReference type="Proteomes" id="UP000319865">
    <property type="component" value="Unassembled WGS sequence"/>
</dbReference>
<dbReference type="RefSeq" id="WP_142025621.1">
    <property type="nucleotide sequence ID" value="NZ_VFQE01000001.1"/>
</dbReference>
<organism evidence="2 3">
    <name type="scientific">Blastococcus colisei</name>
    <dbReference type="NCBI Taxonomy" id="1564162"/>
    <lineage>
        <taxon>Bacteria</taxon>
        <taxon>Bacillati</taxon>
        <taxon>Actinomycetota</taxon>
        <taxon>Actinomycetes</taxon>
        <taxon>Geodermatophilales</taxon>
        <taxon>Geodermatophilaceae</taxon>
        <taxon>Blastococcus</taxon>
    </lineage>
</organism>
<dbReference type="OrthoDB" id="5174409at2"/>
<dbReference type="GO" id="GO:0006635">
    <property type="term" value="P:fatty acid beta-oxidation"/>
    <property type="evidence" value="ECO:0007669"/>
    <property type="project" value="TreeGrafter"/>
</dbReference>
<evidence type="ECO:0000256" key="1">
    <source>
        <dbReference type="SAM" id="Coils"/>
    </source>
</evidence>
<dbReference type="SUPFAM" id="SSF52096">
    <property type="entry name" value="ClpP/crotonase"/>
    <property type="match status" value="1"/>
</dbReference>
<evidence type="ECO:0000313" key="2">
    <source>
        <dbReference type="EMBL" id="TQN43072.1"/>
    </source>
</evidence>
<feature type="coiled-coil region" evidence="1">
    <location>
        <begin position="71"/>
        <end position="108"/>
    </location>
</feature>
<keyword evidence="1" id="KW-0175">Coiled coil</keyword>
<sequence length="263" mass="28968">MNSLPELQTLHLEIEEDTLTAMINRPRRANAVNRQLLRDLISMADWLRDRSDVGYLVLAHQGDVFSAGADLQELHDELSDEENRRSKMRSLQHLAQEMMVKLEGLEQISFAAMSGSAYGAGLAIAMTSDFRVMAENAVANLPESRLGMFLTYGATPRLVGTVGLSRAKEMIMFAEDVSAQDCLEWGIAQRVVPRDEVLPAVRDMIARLRINDRTAIRIAKQMANASAAVAFGDMVRAEPQLVGSTLGDGSVLTHLSAFLNRTP</sequence>
<dbReference type="Pfam" id="PF00378">
    <property type="entry name" value="ECH_1"/>
    <property type="match status" value="1"/>
</dbReference>
<accession>A0A543PG60</accession>
<gene>
    <name evidence="2" type="ORF">FHU33_2494</name>
</gene>
<keyword evidence="3" id="KW-1185">Reference proteome</keyword>
<dbReference type="AlphaFoldDB" id="A0A543PG60"/>
<evidence type="ECO:0000313" key="3">
    <source>
        <dbReference type="Proteomes" id="UP000319865"/>
    </source>
</evidence>
<name>A0A543PG60_9ACTN</name>